<dbReference type="SUPFAM" id="SSF57889">
    <property type="entry name" value="Cysteine-rich domain"/>
    <property type="match status" value="1"/>
</dbReference>
<keyword evidence="3" id="KW-0106">Calcium</keyword>
<feature type="domain" description="Phorbol-ester/DAG-type" evidence="5">
    <location>
        <begin position="64"/>
        <end position="114"/>
    </location>
</feature>
<dbReference type="Pfam" id="PF13499">
    <property type="entry name" value="EF-hand_7"/>
    <property type="match status" value="1"/>
</dbReference>
<sequence length="211" mass="24050">SVFRLYDRDSSGYISIDEFQSISSNFPFIESFSVLDRDKDGVISRDEMMDYFLSANTSLRESFKHNFVEHTFIGTQYCQHCKGVLKGIVRQGVRCKDCGISCHKHCKDYVVVDCSKHTEKKKRARRYTAVASTSNGEYDVNDELSLKERLRRAESARDALSAENSELLGKLAEANAKIQQLNGYIATIRQHTIGFILEQMNTLQPQMDTPV</sequence>
<evidence type="ECO:0000256" key="3">
    <source>
        <dbReference type="ARBA" id="ARBA00022837"/>
    </source>
</evidence>
<protein>
    <recommendedName>
        <fullName evidence="9">Phorbol-ester/DAG-type domain-containing protein</fullName>
    </recommendedName>
</protein>
<reference evidence="8" key="1">
    <citation type="journal article" date="2010" name="Nature">
        <title>The Amphimedon queenslandica genome and the evolution of animal complexity.</title>
        <authorList>
            <person name="Srivastava M."/>
            <person name="Simakov O."/>
            <person name="Chapman J."/>
            <person name="Fahey B."/>
            <person name="Gauthier M.E."/>
            <person name="Mitros T."/>
            <person name="Richards G.S."/>
            <person name="Conaco C."/>
            <person name="Dacre M."/>
            <person name="Hellsten U."/>
            <person name="Larroux C."/>
            <person name="Putnam N.H."/>
            <person name="Stanke M."/>
            <person name="Adamska M."/>
            <person name="Darling A."/>
            <person name="Degnan S.M."/>
            <person name="Oakley T.H."/>
            <person name="Plachetzki D.C."/>
            <person name="Zhai Y."/>
            <person name="Adamski M."/>
            <person name="Calcino A."/>
            <person name="Cummins S.F."/>
            <person name="Goodstein D.M."/>
            <person name="Harris C."/>
            <person name="Jackson D.J."/>
            <person name="Leys S.P."/>
            <person name="Shu S."/>
            <person name="Woodcroft B.J."/>
            <person name="Vervoort M."/>
            <person name="Kosik K.S."/>
            <person name="Manning G."/>
            <person name="Degnan B.M."/>
            <person name="Rokhsar D.S."/>
        </authorList>
    </citation>
    <scope>NUCLEOTIDE SEQUENCE [LARGE SCALE GENOMIC DNA]</scope>
</reference>
<feature type="domain" description="EF-hand" evidence="6">
    <location>
        <begin position="30"/>
        <end position="58"/>
    </location>
</feature>
<dbReference type="CDD" id="cd20808">
    <property type="entry name" value="C1_RASGRP"/>
    <property type="match status" value="1"/>
</dbReference>
<reference evidence="7" key="2">
    <citation type="submission" date="2017-05" db="UniProtKB">
        <authorList>
            <consortium name="EnsemblMetazoa"/>
        </authorList>
    </citation>
    <scope>IDENTIFICATION</scope>
</reference>
<dbReference type="eggNOG" id="KOG3417">
    <property type="taxonomic scope" value="Eukaryota"/>
</dbReference>
<dbReference type="InterPro" id="IPR002219">
    <property type="entry name" value="PKC_DAG/PE"/>
</dbReference>
<dbReference type="KEGG" id="aqu:100639841"/>
<keyword evidence="1" id="KW-0479">Metal-binding</keyword>
<proteinExistence type="predicted"/>
<dbReference type="Proteomes" id="UP000007879">
    <property type="component" value="Unassembled WGS sequence"/>
</dbReference>
<evidence type="ECO:0008006" key="9">
    <source>
        <dbReference type="Google" id="ProtNLM"/>
    </source>
</evidence>
<accession>A0A1X7SPY4</accession>
<dbReference type="InParanoid" id="A0A1X7SPY4"/>
<evidence type="ECO:0000259" key="6">
    <source>
        <dbReference type="PROSITE" id="PS50222"/>
    </source>
</evidence>
<gene>
    <name evidence="7" type="primary">100639841</name>
</gene>
<dbReference type="InterPro" id="IPR018247">
    <property type="entry name" value="EF_Hand_1_Ca_BS"/>
</dbReference>
<dbReference type="InterPro" id="IPR046349">
    <property type="entry name" value="C1-like_sf"/>
</dbReference>
<dbReference type="GO" id="GO:0008270">
    <property type="term" value="F:zinc ion binding"/>
    <property type="evidence" value="ECO:0007669"/>
    <property type="project" value="UniProtKB-KW"/>
</dbReference>
<keyword evidence="2" id="KW-0862">Zinc</keyword>
<dbReference type="GO" id="GO:0007200">
    <property type="term" value="P:phospholipase C-activating G protein-coupled receptor signaling pathway"/>
    <property type="evidence" value="ECO:0007669"/>
    <property type="project" value="TreeGrafter"/>
</dbReference>
<dbReference type="GO" id="GO:0016020">
    <property type="term" value="C:membrane"/>
    <property type="evidence" value="ECO:0007669"/>
    <property type="project" value="UniProtKB-SubCell"/>
</dbReference>
<dbReference type="PANTHER" id="PTHR22968">
    <property type="entry name" value="PROTEIN KINASE C, MU"/>
    <property type="match status" value="1"/>
</dbReference>
<dbReference type="InterPro" id="IPR011992">
    <property type="entry name" value="EF-hand-dom_pair"/>
</dbReference>
<keyword evidence="8" id="KW-1185">Reference proteome</keyword>
<evidence type="ECO:0000313" key="8">
    <source>
        <dbReference type="Proteomes" id="UP000007879"/>
    </source>
</evidence>
<dbReference type="GO" id="GO:0005509">
    <property type="term" value="F:calcium ion binding"/>
    <property type="evidence" value="ECO:0007669"/>
    <property type="project" value="InterPro"/>
</dbReference>
<dbReference type="SMART" id="SM00109">
    <property type="entry name" value="C1"/>
    <property type="match status" value="1"/>
</dbReference>
<feature type="domain" description="EF-hand" evidence="6">
    <location>
        <begin position="1"/>
        <end position="29"/>
    </location>
</feature>
<dbReference type="Gene3D" id="3.30.60.20">
    <property type="match status" value="1"/>
</dbReference>
<dbReference type="Gene3D" id="1.10.238.10">
    <property type="entry name" value="EF-hand"/>
    <property type="match status" value="1"/>
</dbReference>
<dbReference type="OrthoDB" id="74314at2759"/>
<dbReference type="SUPFAM" id="SSF47473">
    <property type="entry name" value="EF-hand"/>
    <property type="match status" value="1"/>
</dbReference>
<dbReference type="CDD" id="cd00051">
    <property type="entry name" value="EFh"/>
    <property type="match status" value="1"/>
</dbReference>
<dbReference type="PROSITE" id="PS00018">
    <property type="entry name" value="EF_HAND_1"/>
    <property type="match status" value="2"/>
</dbReference>
<dbReference type="EnsemblMetazoa" id="Aqu2.1.04143_001">
    <property type="protein sequence ID" value="Aqu2.1.04143_001"/>
    <property type="gene ID" value="Aqu2.1.04143"/>
</dbReference>
<evidence type="ECO:0000259" key="5">
    <source>
        <dbReference type="PROSITE" id="PS50081"/>
    </source>
</evidence>
<evidence type="ECO:0000256" key="4">
    <source>
        <dbReference type="SAM" id="Coils"/>
    </source>
</evidence>
<dbReference type="EnsemblMetazoa" id="XM_003391744.2">
    <property type="protein sequence ID" value="XP_003391792.1"/>
    <property type="gene ID" value="LOC100639841"/>
</dbReference>
<dbReference type="InterPro" id="IPR002048">
    <property type="entry name" value="EF_hand_dom"/>
</dbReference>
<name>A0A1X7SPY4_AMPQE</name>
<dbReference type="GO" id="GO:0035556">
    <property type="term" value="P:intracellular signal transduction"/>
    <property type="evidence" value="ECO:0007669"/>
    <property type="project" value="TreeGrafter"/>
</dbReference>
<dbReference type="GO" id="GO:0004674">
    <property type="term" value="F:protein serine/threonine kinase activity"/>
    <property type="evidence" value="ECO:0007669"/>
    <property type="project" value="UniProtKB-KW"/>
</dbReference>
<dbReference type="PROSITE" id="PS50081">
    <property type="entry name" value="ZF_DAG_PE_2"/>
    <property type="match status" value="1"/>
</dbReference>
<keyword evidence="4" id="KW-0175">Coiled coil</keyword>
<dbReference type="SMART" id="SM00054">
    <property type="entry name" value="EFh"/>
    <property type="match status" value="2"/>
</dbReference>
<organism evidence="7">
    <name type="scientific">Amphimedon queenslandica</name>
    <name type="common">Sponge</name>
    <dbReference type="NCBI Taxonomy" id="400682"/>
    <lineage>
        <taxon>Eukaryota</taxon>
        <taxon>Metazoa</taxon>
        <taxon>Porifera</taxon>
        <taxon>Demospongiae</taxon>
        <taxon>Heteroscleromorpha</taxon>
        <taxon>Haplosclerida</taxon>
        <taxon>Niphatidae</taxon>
        <taxon>Amphimedon</taxon>
    </lineage>
</organism>
<dbReference type="Pfam" id="PF00130">
    <property type="entry name" value="C1_1"/>
    <property type="match status" value="1"/>
</dbReference>
<evidence type="ECO:0000256" key="2">
    <source>
        <dbReference type="ARBA" id="ARBA00022833"/>
    </source>
</evidence>
<dbReference type="PROSITE" id="PS00479">
    <property type="entry name" value="ZF_DAG_PE_1"/>
    <property type="match status" value="1"/>
</dbReference>
<dbReference type="PROSITE" id="PS50222">
    <property type="entry name" value="EF_HAND_2"/>
    <property type="match status" value="2"/>
</dbReference>
<evidence type="ECO:0000313" key="7">
    <source>
        <dbReference type="EnsemblMetazoa" id="Aqu2.1.04143_001"/>
    </source>
</evidence>
<feature type="coiled-coil region" evidence="4">
    <location>
        <begin position="143"/>
        <end position="177"/>
    </location>
</feature>
<dbReference type="PANTHER" id="PTHR22968:SF24">
    <property type="entry name" value="SERINE_THREONINE-PROTEIN KINASE"/>
    <property type="match status" value="1"/>
</dbReference>
<dbReference type="STRING" id="400682.A0A1X7SPY4"/>
<evidence type="ECO:0000256" key="1">
    <source>
        <dbReference type="ARBA" id="ARBA00022723"/>
    </source>
</evidence>
<dbReference type="AlphaFoldDB" id="A0A1X7SPY4"/>
<dbReference type="GO" id="GO:0005829">
    <property type="term" value="C:cytosol"/>
    <property type="evidence" value="ECO:0007669"/>
    <property type="project" value="TreeGrafter"/>
</dbReference>